<dbReference type="InterPro" id="IPR019587">
    <property type="entry name" value="Polyketide_cyclase/dehydratase"/>
</dbReference>
<reference evidence="1" key="1">
    <citation type="submission" date="2022-03" db="EMBL/GenBank/DDBJ databases">
        <authorList>
            <person name="Santos J.D.N."/>
            <person name="Kallscheuer N."/>
            <person name="Jogler C."/>
            <person name="Lage O.M."/>
        </authorList>
    </citation>
    <scope>NUCLEOTIDE SEQUENCE</scope>
    <source>
        <strain evidence="1">M600PL45_2</strain>
    </source>
</reference>
<dbReference type="Proteomes" id="UP001166784">
    <property type="component" value="Unassembled WGS sequence"/>
</dbReference>
<protein>
    <submittedName>
        <fullName evidence="1">SRPBCC family protein</fullName>
    </submittedName>
</protein>
<dbReference type="InterPro" id="IPR023393">
    <property type="entry name" value="START-like_dom_sf"/>
</dbReference>
<sequence length="156" mass="17305">MSTWQLTVEHRMAAPPMRVWERMTDIENSPRVISGIERVEVLSEAPFGVGTRWRETRLMFGKEATEEMWVTACESPERFVVEADSRGVHYTSEYTLHPDGDGATSVRLVFGGSRTEKKNGFGGVIGKLFGGIGAKTVERALTKDLEDIASSLEPAK</sequence>
<evidence type="ECO:0000313" key="2">
    <source>
        <dbReference type="Proteomes" id="UP001166784"/>
    </source>
</evidence>
<name>A0ABS9SZL3_9ACTN</name>
<evidence type="ECO:0000313" key="1">
    <source>
        <dbReference type="EMBL" id="MCH6161720.1"/>
    </source>
</evidence>
<accession>A0ABS9SZL3</accession>
<dbReference type="RefSeq" id="WP_241060335.1">
    <property type="nucleotide sequence ID" value="NZ_JAKWJU010000002.1"/>
</dbReference>
<keyword evidence="2" id="KW-1185">Reference proteome</keyword>
<dbReference type="EMBL" id="JAKWJU010000002">
    <property type="protein sequence ID" value="MCH6161720.1"/>
    <property type="molecule type" value="Genomic_DNA"/>
</dbReference>
<dbReference type="Pfam" id="PF10604">
    <property type="entry name" value="Polyketide_cyc2"/>
    <property type="match status" value="1"/>
</dbReference>
<dbReference type="SUPFAM" id="SSF55961">
    <property type="entry name" value="Bet v1-like"/>
    <property type="match status" value="1"/>
</dbReference>
<reference evidence="1" key="2">
    <citation type="journal article" date="2023" name="Int. J. Syst. Evol. Microbiol.">
        <title>Streptomyces marispadix sp. nov., isolated from marine beach sediment of the Northern Coast of Portugal.</title>
        <authorList>
            <person name="dos Santos J.D.N."/>
            <person name="Vitorino I.R."/>
            <person name="Kallscheuer N."/>
            <person name="Srivastava A."/>
            <person name="Krautwurst S."/>
            <person name="Marz M."/>
            <person name="Jogler C."/>
            <person name="Lobo Da Cunha A."/>
            <person name="Catita J."/>
            <person name="Goncalves H."/>
            <person name="Gonzalez I."/>
            <person name="Reyes F."/>
            <person name="Lage O.M."/>
        </authorList>
    </citation>
    <scope>NUCLEOTIDE SEQUENCE</scope>
    <source>
        <strain evidence="1">M600PL45_2</strain>
    </source>
</reference>
<comment type="caution">
    <text evidence="1">The sequence shown here is derived from an EMBL/GenBank/DDBJ whole genome shotgun (WGS) entry which is preliminary data.</text>
</comment>
<organism evidence="1 2">
    <name type="scientific">Streptomyces marispadix</name>
    <dbReference type="NCBI Taxonomy" id="2922868"/>
    <lineage>
        <taxon>Bacteria</taxon>
        <taxon>Bacillati</taxon>
        <taxon>Actinomycetota</taxon>
        <taxon>Actinomycetes</taxon>
        <taxon>Kitasatosporales</taxon>
        <taxon>Streptomycetaceae</taxon>
        <taxon>Streptomyces</taxon>
    </lineage>
</organism>
<dbReference type="Gene3D" id="3.30.530.20">
    <property type="match status" value="1"/>
</dbReference>
<proteinExistence type="predicted"/>
<gene>
    <name evidence="1" type="ORF">MMA15_15375</name>
</gene>